<feature type="domain" description="ABC transporter" evidence="4">
    <location>
        <begin position="21"/>
        <end position="247"/>
    </location>
</feature>
<dbReference type="GO" id="GO:0022857">
    <property type="term" value="F:transmembrane transporter activity"/>
    <property type="evidence" value="ECO:0007669"/>
    <property type="project" value="TreeGrafter"/>
</dbReference>
<dbReference type="AlphaFoldDB" id="A0A4Q9KDE3"/>
<dbReference type="PROSITE" id="PS50893">
    <property type="entry name" value="ABC_TRANSPORTER_2"/>
    <property type="match status" value="1"/>
</dbReference>
<dbReference type="RefSeq" id="WP_131168442.1">
    <property type="nucleotide sequence ID" value="NZ_SDMQ01000009.1"/>
</dbReference>
<dbReference type="OrthoDB" id="3176024at2"/>
<evidence type="ECO:0000256" key="2">
    <source>
        <dbReference type="ARBA" id="ARBA00022741"/>
    </source>
</evidence>
<evidence type="ECO:0000256" key="1">
    <source>
        <dbReference type="ARBA" id="ARBA00022448"/>
    </source>
</evidence>
<dbReference type="InterPro" id="IPR027417">
    <property type="entry name" value="P-loop_NTPase"/>
</dbReference>
<dbReference type="CDD" id="cd03255">
    <property type="entry name" value="ABC_MJ0796_LolCDE_FtsE"/>
    <property type="match status" value="1"/>
</dbReference>
<keyword evidence="6" id="KW-1185">Reference proteome</keyword>
<accession>A0A4Q9KDE3</accession>
<dbReference type="GO" id="GO:0098796">
    <property type="term" value="C:membrane protein complex"/>
    <property type="evidence" value="ECO:0007669"/>
    <property type="project" value="UniProtKB-ARBA"/>
</dbReference>
<dbReference type="FunFam" id="3.40.50.300:FF:000032">
    <property type="entry name" value="Export ABC transporter ATP-binding protein"/>
    <property type="match status" value="1"/>
</dbReference>
<comment type="caution">
    <text evidence="5">The sequence shown here is derived from an EMBL/GenBank/DDBJ whole genome shotgun (WGS) entry which is preliminary data.</text>
</comment>
<protein>
    <submittedName>
        <fullName evidence="5">ABC transporter ATP-binding protein</fullName>
    </submittedName>
</protein>
<dbReference type="InterPro" id="IPR017871">
    <property type="entry name" value="ABC_transporter-like_CS"/>
</dbReference>
<reference evidence="5 6" key="1">
    <citation type="submission" date="2019-01" db="EMBL/GenBank/DDBJ databases">
        <title>Lactibacter flavus gen. nov., sp. nov., a novel bacterium of the family Propionibacteriaceae isolated from raw milk and dairy products.</title>
        <authorList>
            <person name="Huptas C."/>
            <person name="Wenning M."/>
            <person name="Breitenwieser F."/>
            <person name="Doll E."/>
            <person name="Von Neubeck M."/>
            <person name="Busse H.-J."/>
            <person name="Scherer S."/>
        </authorList>
    </citation>
    <scope>NUCLEOTIDE SEQUENCE [LARGE SCALE GENOMIC DNA]</scope>
    <source>
        <strain evidence="5 6">KCTC 33808</strain>
    </source>
</reference>
<gene>
    <name evidence="5" type="ORF">ET989_09890</name>
</gene>
<dbReference type="GO" id="GO:0005524">
    <property type="term" value="F:ATP binding"/>
    <property type="evidence" value="ECO:0007669"/>
    <property type="project" value="UniProtKB-KW"/>
</dbReference>
<dbReference type="SUPFAM" id="SSF52540">
    <property type="entry name" value="P-loop containing nucleoside triphosphate hydrolases"/>
    <property type="match status" value="1"/>
</dbReference>
<proteinExistence type="predicted"/>
<evidence type="ECO:0000313" key="5">
    <source>
        <dbReference type="EMBL" id="TBT83972.1"/>
    </source>
</evidence>
<evidence type="ECO:0000256" key="3">
    <source>
        <dbReference type="ARBA" id="ARBA00022840"/>
    </source>
</evidence>
<keyword evidence="3 5" id="KW-0067">ATP-binding</keyword>
<dbReference type="GO" id="GO:0005886">
    <property type="term" value="C:plasma membrane"/>
    <property type="evidence" value="ECO:0007669"/>
    <property type="project" value="TreeGrafter"/>
</dbReference>
<evidence type="ECO:0000259" key="4">
    <source>
        <dbReference type="PROSITE" id="PS50893"/>
    </source>
</evidence>
<name>A0A4Q9KDE3_9ACTN</name>
<dbReference type="PANTHER" id="PTHR24220">
    <property type="entry name" value="IMPORT ATP-BINDING PROTEIN"/>
    <property type="match status" value="1"/>
</dbReference>
<dbReference type="InterPro" id="IPR003439">
    <property type="entry name" value="ABC_transporter-like_ATP-bd"/>
</dbReference>
<organism evidence="5 6">
    <name type="scientific">Propioniciclava sinopodophylli</name>
    <dbReference type="NCBI Taxonomy" id="1837344"/>
    <lineage>
        <taxon>Bacteria</taxon>
        <taxon>Bacillati</taxon>
        <taxon>Actinomycetota</taxon>
        <taxon>Actinomycetes</taxon>
        <taxon>Propionibacteriales</taxon>
        <taxon>Propionibacteriaceae</taxon>
        <taxon>Propioniciclava</taxon>
    </lineage>
</organism>
<dbReference type="Pfam" id="PF00005">
    <property type="entry name" value="ABC_tran"/>
    <property type="match status" value="1"/>
</dbReference>
<dbReference type="Gene3D" id="3.40.50.300">
    <property type="entry name" value="P-loop containing nucleotide triphosphate hydrolases"/>
    <property type="match status" value="1"/>
</dbReference>
<dbReference type="GO" id="GO:0016887">
    <property type="term" value="F:ATP hydrolysis activity"/>
    <property type="evidence" value="ECO:0007669"/>
    <property type="project" value="InterPro"/>
</dbReference>
<dbReference type="InterPro" id="IPR003593">
    <property type="entry name" value="AAA+_ATPase"/>
</dbReference>
<evidence type="ECO:0000313" key="6">
    <source>
        <dbReference type="Proteomes" id="UP000292373"/>
    </source>
</evidence>
<dbReference type="Proteomes" id="UP000292373">
    <property type="component" value="Unassembled WGS sequence"/>
</dbReference>
<sequence>MTATTPDLAAGPGASEALPVLQLRGIWKTYSTGTVHVHALRGVDLDVHAGEYVAIMGPSGSGKSTLMNVIGCLDVPTAGQYVLDGEDVAHLSDNALADIRNQRIGFVFQQFNLLPTQSAWRNVELPLWYARVKASERKQRALDALARVGLAERAHHKPGELSGGQQQRVAIARALVTDPALILADEPTGNLDSISTADVLGLLDELHAAGRTIVLITHEAEVAARAQRVVHVFDGGIAGIDEKAATP</sequence>
<keyword evidence="2" id="KW-0547">Nucleotide-binding</keyword>
<dbReference type="InterPro" id="IPR015854">
    <property type="entry name" value="ABC_transpr_LolD-like"/>
</dbReference>
<dbReference type="PANTHER" id="PTHR24220:SF86">
    <property type="entry name" value="ABC TRANSPORTER ABCH.1"/>
    <property type="match status" value="1"/>
</dbReference>
<dbReference type="EMBL" id="SDMQ01000009">
    <property type="protein sequence ID" value="TBT83972.1"/>
    <property type="molecule type" value="Genomic_DNA"/>
</dbReference>
<dbReference type="InterPro" id="IPR017911">
    <property type="entry name" value="MacB-like_ATP-bd"/>
</dbReference>
<dbReference type="SMART" id="SM00382">
    <property type="entry name" value="AAA"/>
    <property type="match status" value="1"/>
</dbReference>
<keyword evidence="1" id="KW-0813">Transport</keyword>
<dbReference type="PROSITE" id="PS00211">
    <property type="entry name" value="ABC_TRANSPORTER_1"/>
    <property type="match status" value="1"/>
</dbReference>